<dbReference type="InterPro" id="IPR023606">
    <property type="entry name" value="CoA-Trfase_III_dom_1_sf"/>
</dbReference>
<proteinExistence type="predicted"/>
<reference evidence="2 3" key="1">
    <citation type="submission" date="2016-10" db="EMBL/GenBank/DDBJ databases">
        <authorList>
            <person name="de Groot N.N."/>
        </authorList>
    </citation>
    <scope>NUCLEOTIDE SEQUENCE [LARGE SCALE GENOMIC DNA]</scope>
    <source>
        <strain evidence="2 3">CGMCC 1.11030</strain>
    </source>
</reference>
<dbReference type="EMBL" id="FOQH01000003">
    <property type="protein sequence ID" value="SFH94831.1"/>
    <property type="molecule type" value="Genomic_DNA"/>
</dbReference>
<evidence type="ECO:0000313" key="2">
    <source>
        <dbReference type="EMBL" id="SFH94831.1"/>
    </source>
</evidence>
<keyword evidence="1 2" id="KW-0808">Transferase</keyword>
<dbReference type="GO" id="GO:0016740">
    <property type="term" value="F:transferase activity"/>
    <property type="evidence" value="ECO:0007669"/>
    <property type="project" value="UniProtKB-KW"/>
</dbReference>
<gene>
    <name evidence="2" type="ORF">SAMN05216258_103223</name>
</gene>
<dbReference type="InterPro" id="IPR044855">
    <property type="entry name" value="CoA-Trfase_III_dom3_sf"/>
</dbReference>
<dbReference type="STRING" id="1114924.SAMN05216258_103223"/>
<dbReference type="InterPro" id="IPR050509">
    <property type="entry name" value="CoA-transferase_III"/>
</dbReference>
<evidence type="ECO:0000256" key="1">
    <source>
        <dbReference type="ARBA" id="ARBA00022679"/>
    </source>
</evidence>
<dbReference type="SUPFAM" id="SSF89796">
    <property type="entry name" value="CoA-transferase family III (CaiB/BaiF)"/>
    <property type="match status" value="2"/>
</dbReference>
<dbReference type="RefSeq" id="WP_092859017.1">
    <property type="nucleotide sequence ID" value="NZ_FOQH01000003.1"/>
</dbReference>
<dbReference type="PANTHER" id="PTHR48228:SF6">
    <property type="entry name" value="L-CARNITINE COA-TRANSFERASE"/>
    <property type="match status" value="1"/>
</dbReference>
<name>A0A1I3E7Z0_9RHOB</name>
<dbReference type="Proteomes" id="UP000199377">
    <property type="component" value="Unassembled WGS sequence"/>
</dbReference>
<evidence type="ECO:0000313" key="3">
    <source>
        <dbReference type="Proteomes" id="UP000199377"/>
    </source>
</evidence>
<organism evidence="2 3">
    <name type="scientific">Albimonas pacifica</name>
    <dbReference type="NCBI Taxonomy" id="1114924"/>
    <lineage>
        <taxon>Bacteria</taxon>
        <taxon>Pseudomonadati</taxon>
        <taxon>Pseudomonadota</taxon>
        <taxon>Alphaproteobacteria</taxon>
        <taxon>Rhodobacterales</taxon>
        <taxon>Paracoccaceae</taxon>
        <taxon>Albimonas</taxon>
    </lineage>
</organism>
<dbReference type="Gene3D" id="3.40.50.10540">
    <property type="entry name" value="Crotonobetainyl-coa:carnitine coa-transferase, domain 1"/>
    <property type="match status" value="2"/>
</dbReference>
<dbReference type="AlphaFoldDB" id="A0A1I3E7Z0"/>
<sequence length="774" mass="81886">MSAPLKGLRAVEIGGGVGGAWCGRMLADLGMEVIRVEPEGGDPLRRRREVPDDPATEGLLFAWLDHGKTPAAGGLDALIAGADLLILGEEAARPAPAAKPRAATLDLRWFTGGGALSDWKGSDAVVQALIGMIHIVGPVDEAPQQLGDLQAAMVGGVCALHAGLAALYAGGRHREFEVGILEANLCLAELAMADAIGYGRPCERKGVNRFFPTCPVSSHRCADGKWLGITVLTPAQWAAFCEMLELPEWATDPDLATIQLRGERVDEIEPVIDARLKTRAAEDWAALGRKMRVPMAVVPDAEMLLDHPIFGPRGLMGEIEAGGRRLTAPRSPIRVADTGDGFAPLDVSAARDAAPGEPLTGLRVADFSMGWAGPLITRILADLGAEVIKIEAGRYPDWWRGTLWDAESIARGQYEESRRFTALNRGKKSVSLDLTTAEGKRLAKALVDASQLTVENHAATVMERLGMGWEGLSKGREDLVMVSASAFGSGNAWSDTRAYGSTLEQASGLPSFRGDPSWPPAMGHIAYGDPIGGLYGAAAALAALVHRTRGGKGQWLNLSQVECLVPFAAPAMLARGATGEEPARIRNRHVAMAPHGLYPGAGEDRWIHVAAQDQAAWEALAREIGKPEWAVLDLPARRAREDEIDAAISAWSTTRDIHRTAEALQAAGVTAAPVLTPEETLEDAHFAAVGAHLDVERPHIGLQRQFALPILEEGRRKPPVGPAPLLGADTHAVLTGILGVDEAGYQALVASGVISLKPTALRAAAPAAAPVPAE</sequence>
<accession>A0A1I3E7Z0</accession>
<dbReference type="Gene3D" id="3.30.1540.10">
    <property type="entry name" value="formyl-coa transferase, domain 3"/>
    <property type="match status" value="2"/>
</dbReference>
<protein>
    <submittedName>
        <fullName evidence="2">Crotonobetainyl-CoA:carnitine CoA-transferase CaiB</fullName>
    </submittedName>
</protein>
<dbReference type="OrthoDB" id="9806585at2"/>
<keyword evidence="3" id="KW-1185">Reference proteome</keyword>
<dbReference type="PANTHER" id="PTHR48228">
    <property type="entry name" value="SUCCINYL-COA--D-CITRAMALATE COA-TRANSFERASE"/>
    <property type="match status" value="1"/>
</dbReference>
<dbReference type="Pfam" id="PF02515">
    <property type="entry name" value="CoA_transf_3"/>
    <property type="match status" value="2"/>
</dbReference>
<dbReference type="InterPro" id="IPR003673">
    <property type="entry name" value="CoA-Trfase_fam_III"/>
</dbReference>